<proteinExistence type="predicted"/>
<reference evidence="1 2" key="1">
    <citation type="submission" date="2023-02" db="EMBL/GenBank/DDBJ databases">
        <title>LHISI_Scaffold_Assembly.</title>
        <authorList>
            <person name="Stuart O.P."/>
            <person name="Cleave R."/>
            <person name="Magrath M.J.L."/>
            <person name="Mikheyev A.S."/>
        </authorList>
    </citation>
    <scope>NUCLEOTIDE SEQUENCE [LARGE SCALE GENOMIC DNA]</scope>
    <source>
        <strain evidence="1">Daus_M_001</strain>
        <tissue evidence="1">Leg muscle</tissue>
    </source>
</reference>
<dbReference type="EMBL" id="JARBHB010000009">
    <property type="protein sequence ID" value="KAJ8875976.1"/>
    <property type="molecule type" value="Genomic_DNA"/>
</dbReference>
<gene>
    <name evidence="1" type="ORF">PR048_023884</name>
</gene>
<evidence type="ECO:0000313" key="2">
    <source>
        <dbReference type="Proteomes" id="UP001159363"/>
    </source>
</evidence>
<dbReference type="Proteomes" id="UP001159363">
    <property type="component" value="Chromosome 8"/>
</dbReference>
<name>A0ABQ9GVF3_9NEOP</name>
<accession>A0ABQ9GVF3</accession>
<evidence type="ECO:0000313" key="1">
    <source>
        <dbReference type="EMBL" id="KAJ8875976.1"/>
    </source>
</evidence>
<keyword evidence="2" id="KW-1185">Reference proteome</keyword>
<sequence>MVLGQGSSTLFTVKYDGYVVTVLLRGLEETRKVVVIPRDSAGYTKEHVNAGKSLGEQRGQSEERAFSTAGGAAVPERLNCSPPTEAVRSLARLLQISTSGIRVRRCRWSAGFLGVLWFHPPSHSGAGCSALASFHPHRFSRG</sequence>
<protein>
    <submittedName>
        <fullName evidence="1">Uncharacterized protein</fullName>
    </submittedName>
</protein>
<organism evidence="1 2">
    <name type="scientific">Dryococelus australis</name>
    <dbReference type="NCBI Taxonomy" id="614101"/>
    <lineage>
        <taxon>Eukaryota</taxon>
        <taxon>Metazoa</taxon>
        <taxon>Ecdysozoa</taxon>
        <taxon>Arthropoda</taxon>
        <taxon>Hexapoda</taxon>
        <taxon>Insecta</taxon>
        <taxon>Pterygota</taxon>
        <taxon>Neoptera</taxon>
        <taxon>Polyneoptera</taxon>
        <taxon>Phasmatodea</taxon>
        <taxon>Verophasmatodea</taxon>
        <taxon>Anareolatae</taxon>
        <taxon>Phasmatidae</taxon>
        <taxon>Eurycanthinae</taxon>
        <taxon>Dryococelus</taxon>
    </lineage>
</organism>
<comment type="caution">
    <text evidence="1">The sequence shown here is derived from an EMBL/GenBank/DDBJ whole genome shotgun (WGS) entry which is preliminary data.</text>
</comment>